<feature type="transmembrane region" description="Helical" evidence="8">
    <location>
        <begin position="274"/>
        <end position="293"/>
    </location>
</feature>
<feature type="transmembrane region" description="Helical" evidence="8">
    <location>
        <begin position="129"/>
        <end position="150"/>
    </location>
</feature>
<feature type="transmembrane region" description="Helical" evidence="8">
    <location>
        <begin position="170"/>
        <end position="190"/>
    </location>
</feature>
<keyword evidence="11" id="KW-1185">Reference proteome</keyword>
<dbReference type="EMBL" id="FPCK01000002">
    <property type="protein sequence ID" value="SFV36590.1"/>
    <property type="molecule type" value="Genomic_DNA"/>
</dbReference>
<dbReference type="PANTHER" id="PTHR42878:SF7">
    <property type="entry name" value="SENSOR HISTIDINE KINASE GLRK"/>
    <property type="match status" value="1"/>
</dbReference>
<dbReference type="STRING" id="429728.SAMN05216456_2582"/>
<dbReference type="InterPro" id="IPR050351">
    <property type="entry name" value="BphY/WalK/GraS-like"/>
</dbReference>
<keyword evidence="8" id="KW-0472">Membrane</keyword>
<evidence type="ECO:0000256" key="3">
    <source>
        <dbReference type="ARBA" id="ARBA00022679"/>
    </source>
</evidence>
<evidence type="ECO:0000256" key="1">
    <source>
        <dbReference type="ARBA" id="ARBA00000085"/>
    </source>
</evidence>
<dbReference type="EC" id="2.7.13.3" evidence="2"/>
<feature type="transmembrane region" description="Helical" evidence="8">
    <location>
        <begin position="91"/>
        <end position="109"/>
    </location>
</feature>
<dbReference type="Pfam" id="PF00512">
    <property type="entry name" value="HisKA"/>
    <property type="match status" value="1"/>
</dbReference>
<dbReference type="GO" id="GO:0005524">
    <property type="term" value="F:ATP binding"/>
    <property type="evidence" value="ECO:0007669"/>
    <property type="project" value="UniProtKB-KW"/>
</dbReference>
<reference evidence="10 11" key="1">
    <citation type="submission" date="2016-10" db="EMBL/GenBank/DDBJ databases">
        <authorList>
            <person name="de Groot N.N."/>
        </authorList>
    </citation>
    <scope>NUCLEOTIDE SEQUENCE [LARGE SCALE GENOMIC DNA]</scope>
    <source>
        <strain evidence="10 11">IPL20</strain>
    </source>
</reference>
<dbReference type="RefSeq" id="WP_092425157.1">
    <property type="nucleotide sequence ID" value="NZ_FPCK01000002.1"/>
</dbReference>
<dbReference type="InterPro" id="IPR036097">
    <property type="entry name" value="HisK_dim/P_sf"/>
</dbReference>
<evidence type="ECO:0000256" key="5">
    <source>
        <dbReference type="ARBA" id="ARBA00022777"/>
    </source>
</evidence>
<keyword evidence="5 10" id="KW-0418">Kinase</keyword>
<dbReference type="Gene3D" id="1.10.287.130">
    <property type="match status" value="1"/>
</dbReference>
<dbReference type="GO" id="GO:0000156">
    <property type="term" value="F:phosphorelay response regulator activity"/>
    <property type="evidence" value="ECO:0007669"/>
    <property type="project" value="TreeGrafter"/>
</dbReference>
<dbReference type="SMART" id="SM00387">
    <property type="entry name" value="HATPase_c"/>
    <property type="match status" value="1"/>
</dbReference>
<keyword evidence="4" id="KW-0547">Nucleotide-binding</keyword>
<keyword evidence="8" id="KW-1133">Transmembrane helix</keyword>
<keyword evidence="6" id="KW-0067">ATP-binding</keyword>
<evidence type="ECO:0000256" key="8">
    <source>
        <dbReference type="SAM" id="Phobius"/>
    </source>
</evidence>
<dbReference type="GO" id="GO:0007234">
    <property type="term" value="P:osmosensory signaling via phosphorelay pathway"/>
    <property type="evidence" value="ECO:0007669"/>
    <property type="project" value="TreeGrafter"/>
</dbReference>
<gene>
    <name evidence="10" type="ORF">SAMN05216456_2582</name>
</gene>
<dbReference type="Pfam" id="PF02518">
    <property type="entry name" value="HATPase_c"/>
    <property type="match status" value="1"/>
</dbReference>
<dbReference type="PROSITE" id="PS50109">
    <property type="entry name" value="HIS_KIN"/>
    <property type="match status" value="1"/>
</dbReference>
<dbReference type="SUPFAM" id="SSF55874">
    <property type="entry name" value="ATPase domain of HSP90 chaperone/DNA topoisomerase II/histidine kinase"/>
    <property type="match status" value="1"/>
</dbReference>
<evidence type="ECO:0000259" key="9">
    <source>
        <dbReference type="PROSITE" id="PS50109"/>
    </source>
</evidence>
<dbReference type="CDD" id="cd00082">
    <property type="entry name" value="HisKA"/>
    <property type="match status" value="1"/>
</dbReference>
<dbReference type="InterPro" id="IPR005467">
    <property type="entry name" value="His_kinase_dom"/>
</dbReference>
<dbReference type="InterPro" id="IPR003594">
    <property type="entry name" value="HATPase_dom"/>
</dbReference>
<dbReference type="GO" id="GO:0000155">
    <property type="term" value="F:phosphorelay sensor kinase activity"/>
    <property type="evidence" value="ECO:0007669"/>
    <property type="project" value="InterPro"/>
</dbReference>
<keyword evidence="8" id="KW-0812">Transmembrane</keyword>
<evidence type="ECO:0000313" key="11">
    <source>
        <dbReference type="Proteomes" id="UP000199074"/>
    </source>
</evidence>
<feature type="transmembrane region" description="Helical" evidence="8">
    <location>
        <begin position="202"/>
        <end position="221"/>
    </location>
</feature>
<keyword evidence="3" id="KW-0808">Transferase</keyword>
<evidence type="ECO:0000313" key="10">
    <source>
        <dbReference type="EMBL" id="SFV36590.1"/>
    </source>
</evidence>
<evidence type="ECO:0000256" key="6">
    <source>
        <dbReference type="ARBA" id="ARBA00022840"/>
    </source>
</evidence>
<proteinExistence type="predicted"/>
<name>A0A1I7NPT5_9HYPH</name>
<protein>
    <recommendedName>
        <fullName evidence="2">histidine kinase</fullName>
        <ecNumber evidence="2">2.7.13.3</ecNumber>
    </recommendedName>
</protein>
<dbReference type="SUPFAM" id="SSF47384">
    <property type="entry name" value="Homodimeric domain of signal transducing histidine kinase"/>
    <property type="match status" value="1"/>
</dbReference>
<dbReference type="PANTHER" id="PTHR42878">
    <property type="entry name" value="TWO-COMPONENT HISTIDINE KINASE"/>
    <property type="match status" value="1"/>
</dbReference>
<dbReference type="Gene3D" id="3.30.565.10">
    <property type="entry name" value="Histidine kinase-like ATPase, C-terminal domain"/>
    <property type="match status" value="1"/>
</dbReference>
<evidence type="ECO:0000256" key="2">
    <source>
        <dbReference type="ARBA" id="ARBA00012438"/>
    </source>
</evidence>
<evidence type="ECO:0000256" key="7">
    <source>
        <dbReference type="ARBA" id="ARBA00023012"/>
    </source>
</evidence>
<organism evidence="10 11">
    <name type="scientific">Devosia crocina</name>
    <dbReference type="NCBI Taxonomy" id="429728"/>
    <lineage>
        <taxon>Bacteria</taxon>
        <taxon>Pseudomonadati</taxon>
        <taxon>Pseudomonadota</taxon>
        <taxon>Alphaproteobacteria</taxon>
        <taxon>Hyphomicrobiales</taxon>
        <taxon>Devosiaceae</taxon>
        <taxon>Devosia</taxon>
    </lineage>
</organism>
<feature type="transmembrane region" description="Helical" evidence="8">
    <location>
        <begin position="42"/>
        <end position="61"/>
    </location>
</feature>
<feature type="domain" description="Histidine kinase" evidence="9">
    <location>
        <begin position="326"/>
        <end position="499"/>
    </location>
</feature>
<dbReference type="GO" id="GO:0030295">
    <property type="term" value="F:protein kinase activator activity"/>
    <property type="evidence" value="ECO:0007669"/>
    <property type="project" value="TreeGrafter"/>
</dbReference>
<keyword evidence="7" id="KW-0902">Two-component regulatory system</keyword>
<dbReference type="Proteomes" id="UP000199074">
    <property type="component" value="Unassembled WGS sequence"/>
</dbReference>
<accession>A0A1I7NPT5</accession>
<dbReference type="InterPro" id="IPR036890">
    <property type="entry name" value="HATPase_C_sf"/>
</dbReference>
<dbReference type="SMART" id="SM00388">
    <property type="entry name" value="HisKA"/>
    <property type="match status" value="1"/>
</dbReference>
<sequence>MAKPAPADHVPAAISAILLVLIWLFAFSAANLFNIFKSYSSIWFLPSGVILSVVLVAPGWLKLTPLLANLLLFFAPVRALFGVEIDNDLDPVIHGLRLFCVYGGAALLLRGPLRMRLPLRGLTDVEKLIGVALVAALVAMASGLGLHMLSGNLSWVEATDIAPDWWLGDALGAVLVPPLLIPLLTFWFAGRQAGGWRWPRPRVLLAQVVVVIAAAGLGVYGSREGLMFWYFLIPPPILFALYGGYVSAATAVALTALVAPLVLAILGVQPLSNLAPLLLTVACSALLIGAAIGERESNQKRLRALVASRTRALEEAHDLQRHLVRSLGHDLRQPVEAINLALEALVRRPNADNGQFLSRAQALGVEASSLVSSILDYSRLEVGAIKPLLKSFPLAQLMLRAEMLYRPIAESRGVELTLSYQDQEVFSDENLLFQVLSNHLDNAIRLSEPGDRVTVEAIAADGGLTLQVRDEIAGLPVTPTMSGLGLRIVERITTLLAAEPIYQKNCRGIHLKHPRKE</sequence>
<feature type="transmembrane region" description="Helical" evidence="8">
    <location>
        <begin position="12"/>
        <end position="36"/>
    </location>
</feature>
<dbReference type="AlphaFoldDB" id="A0A1I7NPT5"/>
<comment type="catalytic activity">
    <reaction evidence="1">
        <text>ATP + protein L-histidine = ADP + protein N-phospho-L-histidine.</text>
        <dbReference type="EC" id="2.7.13.3"/>
    </reaction>
</comment>
<dbReference type="OrthoDB" id="9774458at2"/>
<evidence type="ECO:0000256" key="4">
    <source>
        <dbReference type="ARBA" id="ARBA00022741"/>
    </source>
</evidence>
<dbReference type="InterPro" id="IPR003661">
    <property type="entry name" value="HisK_dim/P_dom"/>
</dbReference>